<keyword evidence="3" id="KW-1185">Reference proteome</keyword>
<name>A0A9N9NG17_9GLOM</name>
<dbReference type="Proteomes" id="UP000789759">
    <property type="component" value="Unassembled WGS sequence"/>
</dbReference>
<feature type="region of interest" description="Disordered" evidence="1">
    <location>
        <begin position="168"/>
        <end position="190"/>
    </location>
</feature>
<organism evidence="2 3">
    <name type="scientific">Cetraspora pellucida</name>
    <dbReference type="NCBI Taxonomy" id="1433469"/>
    <lineage>
        <taxon>Eukaryota</taxon>
        <taxon>Fungi</taxon>
        <taxon>Fungi incertae sedis</taxon>
        <taxon>Mucoromycota</taxon>
        <taxon>Glomeromycotina</taxon>
        <taxon>Glomeromycetes</taxon>
        <taxon>Diversisporales</taxon>
        <taxon>Gigasporaceae</taxon>
        <taxon>Cetraspora</taxon>
    </lineage>
</organism>
<accession>A0A9N9NG17</accession>
<evidence type="ECO:0000313" key="2">
    <source>
        <dbReference type="EMBL" id="CAG8730299.1"/>
    </source>
</evidence>
<evidence type="ECO:0000256" key="1">
    <source>
        <dbReference type="SAM" id="MobiDB-lite"/>
    </source>
</evidence>
<proteinExistence type="predicted"/>
<comment type="caution">
    <text evidence="2">The sequence shown here is derived from an EMBL/GenBank/DDBJ whole genome shotgun (WGS) entry which is preliminary data.</text>
</comment>
<evidence type="ECO:0000313" key="3">
    <source>
        <dbReference type="Proteomes" id="UP000789759"/>
    </source>
</evidence>
<reference evidence="2" key="1">
    <citation type="submission" date="2021-06" db="EMBL/GenBank/DDBJ databases">
        <authorList>
            <person name="Kallberg Y."/>
            <person name="Tangrot J."/>
            <person name="Rosling A."/>
        </authorList>
    </citation>
    <scope>NUCLEOTIDE SEQUENCE</scope>
    <source>
        <strain evidence="2">FL966</strain>
    </source>
</reference>
<dbReference type="OrthoDB" id="2439165at2759"/>
<feature type="non-terminal residue" evidence="2">
    <location>
        <position position="190"/>
    </location>
</feature>
<dbReference type="EMBL" id="CAJVQA010014301">
    <property type="protein sequence ID" value="CAG8730299.1"/>
    <property type="molecule type" value="Genomic_DNA"/>
</dbReference>
<sequence length="190" mass="21170">NELDSDYLIKPFQKSCPQQQNQSVKMDRIESKVDEIGQMTSQFGRIMLDNQSKKPVAKSNFTCYYLQLPSIQSQYTFSASDNKKDNNADKPSDFAIKSNSKHISELLGWYTNVPISVKNKNGKVVTATGNFAHINNSEPEPIKALVAKDPPKEKQILEGLYDSIQVSTNSSSLTSEDDLKKSAKSLKSVS</sequence>
<dbReference type="AlphaFoldDB" id="A0A9N9NG17"/>
<gene>
    <name evidence="2" type="ORF">CPELLU_LOCUS13453</name>
</gene>
<protein>
    <submittedName>
        <fullName evidence="2">15641_t:CDS:1</fullName>
    </submittedName>
</protein>